<feature type="domain" description="Rhodopsin" evidence="2">
    <location>
        <begin position="46"/>
        <end position="270"/>
    </location>
</feature>
<dbReference type="PANTHER" id="PTHR39614">
    <property type="entry name" value="INTEGRAL MEMBRANE PROTEIN"/>
    <property type="match status" value="1"/>
</dbReference>
<feature type="transmembrane region" description="Helical" evidence="1">
    <location>
        <begin position="210"/>
        <end position="229"/>
    </location>
</feature>
<keyword evidence="1" id="KW-1133">Transmembrane helix</keyword>
<dbReference type="Pfam" id="PF20684">
    <property type="entry name" value="Fung_rhodopsin"/>
    <property type="match status" value="1"/>
</dbReference>
<dbReference type="PANTHER" id="PTHR39614:SF2">
    <property type="entry name" value="INTEGRAL MEMBRANE PROTEIN"/>
    <property type="match status" value="1"/>
</dbReference>
<organism evidence="3 4">
    <name type="scientific">Myriangium duriaei CBS 260.36</name>
    <dbReference type="NCBI Taxonomy" id="1168546"/>
    <lineage>
        <taxon>Eukaryota</taxon>
        <taxon>Fungi</taxon>
        <taxon>Dikarya</taxon>
        <taxon>Ascomycota</taxon>
        <taxon>Pezizomycotina</taxon>
        <taxon>Dothideomycetes</taxon>
        <taxon>Dothideomycetidae</taxon>
        <taxon>Myriangiales</taxon>
        <taxon>Myriangiaceae</taxon>
        <taxon>Myriangium</taxon>
    </lineage>
</organism>
<keyword evidence="4" id="KW-1185">Reference proteome</keyword>
<feature type="transmembrane region" description="Helical" evidence="1">
    <location>
        <begin position="54"/>
        <end position="76"/>
    </location>
</feature>
<comment type="caution">
    <text evidence="3">The sequence shown here is derived from an EMBL/GenBank/DDBJ whole genome shotgun (WGS) entry which is preliminary data.</text>
</comment>
<dbReference type="InterPro" id="IPR049326">
    <property type="entry name" value="Rhodopsin_dom_fungi"/>
</dbReference>
<feature type="transmembrane region" description="Helical" evidence="1">
    <location>
        <begin position="130"/>
        <end position="150"/>
    </location>
</feature>
<name>A0A9P4MJU4_9PEZI</name>
<keyword evidence="1" id="KW-0812">Transmembrane</keyword>
<dbReference type="EMBL" id="ML996082">
    <property type="protein sequence ID" value="KAF2155682.1"/>
    <property type="molecule type" value="Genomic_DNA"/>
</dbReference>
<feature type="transmembrane region" description="Helical" evidence="1">
    <location>
        <begin position="20"/>
        <end position="42"/>
    </location>
</feature>
<dbReference type="Proteomes" id="UP000799439">
    <property type="component" value="Unassembled WGS sequence"/>
</dbReference>
<evidence type="ECO:0000313" key="3">
    <source>
        <dbReference type="EMBL" id="KAF2155682.1"/>
    </source>
</evidence>
<evidence type="ECO:0000259" key="2">
    <source>
        <dbReference type="Pfam" id="PF20684"/>
    </source>
</evidence>
<feature type="transmembrane region" description="Helical" evidence="1">
    <location>
        <begin position="179"/>
        <end position="198"/>
    </location>
</feature>
<evidence type="ECO:0000313" key="4">
    <source>
        <dbReference type="Proteomes" id="UP000799439"/>
    </source>
</evidence>
<protein>
    <recommendedName>
        <fullName evidence="2">Rhodopsin domain-containing protein</fullName>
    </recommendedName>
</protein>
<sequence length="423" mass="47370">MSTAPTTRFAQDTPDSQQAWLWVASLLALIYSILVLGVRVVFKWKVFSTCDVLVLMAYALSIVGHVCVYVALHYGMGIAADLVPEEYLVKIGYLDFISKLLMFPTLGLSKASVLVFARRLFRPEARGARSALRWAIIFVSVWSIGSLALLGPGCKPRLILVAHPVEICPHQIARMDAAAAIEAFTEILVVVLPIYLTLTRDLKREVKMMVCIGFGIRITILPLGIMYFYSYTWMTTSGRDGLSIVPNMILQEMLICWSLVLATTPTLRTFAGRFKTGGIRDILAPERLRKQSEVGMGTRAAAVIALKSIATQIRGINAHSIFDFNKHYHHEAPQLTRHDIANRHWANIFVPPGEENRTDSHETVGAAANPYSEWEMQLRDFDGWEKRRADQIINMPHRASLASIHFVTTVDDFAGRNEEVLDV</sequence>
<proteinExistence type="predicted"/>
<feature type="transmembrane region" description="Helical" evidence="1">
    <location>
        <begin position="96"/>
        <end position="118"/>
    </location>
</feature>
<evidence type="ECO:0000256" key="1">
    <source>
        <dbReference type="SAM" id="Phobius"/>
    </source>
</evidence>
<dbReference type="AlphaFoldDB" id="A0A9P4MJU4"/>
<accession>A0A9P4MJU4</accession>
<gene>
    <name evidence="3" type="ORF">K461DRAFT_265204</name>
</gene>
<feature type="transmembrane region" description="Helical" evidence="1">
    <location>
        <begin position="249"/>
        <end position="270"/>
    </location>
</feature>
<keyword evidence="1" id="KW-0472">Membrane</keyword>
<dbReference type="OrthoDB" id="3918601at2759"/>
<reference evidence="3" key="1">
    <citation type="journal article" date="2020" name="Stud. Mycol.">
        <title>101 Dothideomycetes genomes: a test case for predicting lifestyles and emergence of pathogens.</title>
        <authorList>
            <person name="Haridas S."/>
            <person name="Albert R."/>
            <person name="Binder M."/>
            <person name="Bloem J."/>
            <person name="Labutti K."/>
            <person name="Salamov A."/>
            <person name="Andreopoulos B."/>
            <person name="Baker S."/>
            <person name="Barry K."/>
            <person name="Bills G."/>
            <person name="Bluhm B."/>
            <person name="Cannon C."/>
            <person name="Castanera R."/>
            <person name="Culley D."/>
            <person name="Daum C."/>
            <person name="Ezra D."/>
            <person name="Gonzalez J."/>
            <person name="Henrissat B."/>
            <person name="Kuo A."/>
            <person name="Liang C."/>
            <person name="Lipzen A."/>
            <person name="Lutzoni F."/>
            <person name="Magnuson J."/>
            <person name="Mondo S."/>
            <person name="Nolan M."/>
            <person name="Ohm R."/>
            <person name="Pangilinan J."/>
            <person name="Park H.-J."/>
            <person name="Ramirez L."/>
            <person name="Alfaro M."/>
            <person name="Sun H."/>
            <person name="Tritt A."/>
            <person name="Yoshinaga Y."/>
            <person name="Zwiers L.-H."/>
            <person name="Turgeon B."/>
            <person name="Goodwin S."/>
            <person name="Spatafora J."/>
            <person name="Crous P."/>
            <person name="Grigoriev I."/>
        </authorList>
    </citation>
    <scope>NUCLEOTIDE SEQUENCE</scope>
    <source>
        <strain evidence="3">CBS 260.36</strain>
    </source>
</reference>